<dbReference type="InterPro" id="IPR050169">
    <property type="entry name" value="Krueppel_C2H2_ZnF"/>
</dbReference>
<proteinExistence type="predicted"/>
<reference evidence="2" key="2">
    <citation type="submission" date="2025-09" db="UniProtKB">
        <authorList>
            <consortium name="Ensembl"/>
        </authorList>
    </citation>
    <scope>IDENTIFICATION</scope>
</reference>
<feature type="domain" description="KRAB" evidence="1">
    <location>
        <begin position="12"/>
        <end position="59"/>
    </location>
</feature>
<dbReference type="CDD" id="cd07765">
    <property type="entry name" value="KRAB_A-box"/>
    <property type="match status" value="1"/>
</dbReference>
<evidence type="ECO:0000313" key="2">
    <source>
        <dbReference type="Ensembl" id="ENSTMTP00000015779.1"/>
    </source>
</evidence>
<name>A0A674J8L0_9SAUR</name>
<keyword evidence="3" id="KW-1185">Reference proteome</keyword>
<evidence type="ECO:0000313" key="3">
    <source>
        <dbReference type="Proteomes" id="UP000472274"/>
    </source>
</evidence>
<organism evidence="2 3">
    <name type="scientific">Terrapene triunguis</name>
    <name type="common">Three-toed box turtle</name>
    <dbReference type="NCBI Taxonomy" id="2587831"/>
    <lineage>
        <taxon>Eukaryota</taxon>
        <taxon>Metazoa</taxon>
        <taxon>Chordata</taxon>
        <taxon>Craniata</taxon>
        <taxon>Vertebrata</taxon>
        <taxon>Euteleostomi</taxon>
        <taxon>Archelosauria</taxon>
        <taxon>Testudinata</taxon>
        <taxon>Testudines</taxon>
        <taxon>Cryptodira</taxon>
        <taxon>Durocryptodira</taxon>
        <taxon>Testudinoidea</taxon>
        <taxon>Emydidae</taxon>
        <taxon>Terrapene</taxon>
    </lineage>
</organism>
<dbReference type="PANTHER" id="PTHR23232:SF133">
    <property type="entry name" value="RIKEN CDNA 1700020N01 GENE"/>
    <property type="match status" value="1"/>
</dbReference>
<dbReference type="InterPro" id="IPR001909">
    <property type="entry name" value="KRAB"/>
</dbReference>
<dbReference type="InterPro" id="IPR036051">
    <property type="entry name" value="KRAB_dom_sf"/>
</dbReference>
<dbReference type="GeneTree" id="ENSGT01030000235032"/>
<dbReference type="Ensembl" id="ENSTMTT00000016337.1">
    <property type="protein sequence ID" value="ENSTMTP00000015779.1"/>
    <property type="gene ID" value="ENSTMTG00000011539.1"/>
</dbReference>
<dbReference type="Proteomes" id="UP000472274">
    <property type="component" value="Unplaced"/>
</dbReference>
<dbReference type="SUPFAM" id="SSF109640">
    <property type="entry name" value="KRAB domain (Kruppel-associated box)"/>
    <property type="match status" value="1"/>
</dbReference>
<dbReference type="SMART" id="SM00349">
    <property type="entry name" value="KRAB"/>
    <property type="match status" value="1"/>
</dbReference>
<sequence length="59" mass="6497">CLPAATPGPVPVSFEDVAVYFSPEEWAALAEWQRELYWDVIKENYALVASLGEAPCPSL</sequence>
<protein>
    <recommendedName>
        <fullName evidence="1">KRAB domain-containing protein</fullName>
    </recommendedName>
</protein>
<reference evidence="2" key="1">
    <citation type="submission" date="2025-08" db="UniProtKB">
        <authorList>
            <consortium name="Ensembl"/>
        </authorList>
    </citation>
    <scope>IDENTIFICATION</scope>
</reference>
<dbReference type="Gene3D" id="6.10.140.140">
    <property type="match status" value="1"/>
</dbReference>
<dbReference type="PROSITE" id="PS50805">
    <property type="entry name" value="KRAB"/>
    <property type="match status" value="1"/>
</dbReference>
<dbReference type="AlphaFoldDB" id="A0A674J8L0"/>
<dbReference type="InParanoid" id="A0A674J8L0"/>
<dbReference type="GO" id="GO:0006355">
    <property type="term" value="P:regulation of DNA-templated transcription"/>
    <property type="evidence" value="ECO:0007669"/>
    <property type="project" value="InterPro"/>
</dbReference>
<dbReference type="Pfam" id="PF01352">
    <property type="entry name" value="KRAB"/>
    <property type="match status" value="1"/>
</dbReference>
<evidence type="ECO:0000259" key="1">
    <source>
        <dbReference type="PROSITE" id="PS50805"/>
    </source>
</evidence>
<dbReference type="PANTHER" id="PTHR23232">
    <property type="entry name" value="KRAB DOMAIN C2H2 ZINC FINGER"/>
    <property type="match status" value="1"/>
</dbReference>
<accession>A0A674J8L0</accession>